<protein>
    <submittedName>
        <fullName evidence="2">G-D-S-L family lipolytic protein</fullName>
    </submittedName>
</protein>
<dbReference type="InterPro" id="IPR053140">
    <property type="entry name" value="GDSL_Rv0518-like"/>
</dbReference>
<organism evidence="2 3">
    <name type="scientific">Protofrankia coriariae</name>
    <dbReference type="NCBI Taxonomy" id="1562887"/>
    <lineage>
        <taxon>Bacteria</taxon>
        <taxon>Bacillati</taxon>
        <taxon>Actinomycetota</taxon>
        <taxon>Actinomycetes</taxon>
        <taxon>Frankiales</taxon>
        <taxon>Frankiaceae</taxon>
        <taxon>Protofrankia</taxon>
    </lineage>
</organism>
<dbReference type="SUPFAM" id="SSF52266">
    <property type="entry name" value="SGNH hydrolase"/>
    <property type="match status" value="1"/>
</dbReference>
<dbReference type="EMBL" id="JWIO01000007">
    <property type="protein sequence ID" value="KLL12180.1"/>
    <property type="molecule type" value="Genomic_DNA"/>
</dbReference>
<dbReference type="Pfam" id="PF13472">
    <property type="entry name" value="Lipase_GDSL_2"/>
    <property type="match status" value="1"/>
</dbReference>
<dbReference type="Gene3D" id="3.40.50.1110">
    <property type="entry name" value="SGNH hydrolase"/>
    <property type="match status" value="1"/>
</dbReference>
<reference evidence="2 3" key="1">
    <citation type="submission" date="2014-12" db="EMBL/GenBank/DDBJ databases">
        <title>Frankia sp. BMG5.1 draft genome.</title>
        <authorList>
            <person name="Gtari M."/>
            <person name="Ghodhbane-Gtari F."/>
            <person name="Nouioui I."/>
            <person name="Ktari A."/>
            <person name="Hezbri K."/>
            <person name="Mimouni W."/>
            <person name="Sbissi I."/>
            <person name="Ayari A."/>
            <person name="Yamanaka T."/>
            <person name="Normand P."/>
            <person name="Tisa L.S."/>
            <person name="Boudabous A."/>
        </authorList>
    </citation>
    <scope>NUCLEOTIDE SEQUENCE [LARGE SCALE GENOMIC DNA]</scope>
    <source>
        <strain evidence="2 3">BMG5.1</strain>
    </source>
</reference>
<evidence type="ECO:0000313" key="3">
    <source>
        <dbReference type="Proteomes" id="UP000035425"/>
    </source>
</evidence>
<evidence type="ECO:0000313" key="2">
    <source>
        <dbReference type="EMBL" id="KLL12180.1"/>
    </source>
</evidence>
<dbReference type="PANTHER" id="PTHR43784">
    <property type="entry name" value="GDSL-LIKE LIPASE/ACYLHYDROLASE, PUTATIVE (AFU_ORTHOLOGUE AFUA_2G00820)-RELATED"/>
    <property type="match status" value="1"/>
</dbReference>
<proteinExistence type="predicted"/>
<dbReference type="CDD" id="cd01832">
    <property type="entry name" value="SGNH_hydrolase_like_1"/>
    <property type="match status" value="1"/>
</dbReference>
<gene>
    <name evidence="2" type="ORF">FrCorBMG51_06780</name>
</gene>
<accession>A0ABR5F664</accession>
<dbReference type="InterPro" id="IPR013830">
    <property type="entry name" value="SGNH_hydro"/>
</dbReference>
<dbReference type="InterPro" id="IPR036514">
    <property type="entry name" value="SGNH_hydro_sf"/>
</dbReference>
<dbReference type="PANTHER" id="PTHR43784:SF2">
    <property type="entry name" value="GDSL-LIKE LIPASE_ACYLHYDROLASE, PUTATIVE (AFU_ORTHOLOGUE AFUA_2G00820)-RELATED"/>
    <property type="match status" value="1"/>
</dbReference>
<feature type="domain" description="SGNH hydrolase-type esterase" evidence="1">
    <location>
        <begin position="8"/>
        <end position="182"/>
    </location>
</feature>
<keyword evidence="3" id="KW-1185">Reference proteome</keyword>
<dbReference type="RefSeq" id="WP_047222278.1">
    <property type="nucleotide sequence ID" value="NZ_JWIO01000007.1"/>
</dbReference>
<name>A0ABR5F664_9ACTN</name>
<sequence length="216" mass="23170">MAKARMTVVGDSFVEGRGDPAPDGTYRGWVPRFAEMFGIPSGGCLNLGTFDATTQDVVDRQLRVALVNKAPLIGFVAGVNDLIRDYDAARFRRNLESIFTTLSGPDTVMFTATYADIPRNLPLPASFQELLRGRFAEANEHLREISARTGALCLDVVDGREWADPAMWSADGLHPSPVGHQRFAEAMADLVALATGMVPLPTASPFAGAGAGPLSY</sequence>
<dbReference type="Proteomes" id="UP000035425">
    <property type="component" value="Unassembled WGS sequence"/>
</dbReference>
<evidence type="ECO:0000259" key="1">
    <source>
        <dbReference type="Pfam" id="PF13472"/>
    </source>
</evidence>
<comment type="caution">
    <text evidence="2">The sequence shown here is derived from an EMBL/GenBank/DDBJ whole genome shotgun (WGS) entry which is preliminary data.</text>
</comment>